<evidence type="ECO:0000256" key="2">
    <source>
        <dbReference type="SAM" id="MobiDB-lite"/>
    </source>
</evidence>
<feature type="coiled-coil region" evidence="1">
    <location>
        <begin position="192"/>
        <end position="226"/>
    </location>
</feature>
<gene>
    <name evidence="3" type="ORF">CEURO_LOCUS6178</name>
</gene>
<dbReference type="Proteomes" id="UP001152484">
    <property type="component" value="Unassembled WGS sequence"/>
</dbReference>
<proteinExistence type="predicted"/>
<feature type="region of interest" description="Disordered" evidence="2">
    <location>
        <begin position="1"/>
        <end position="27"/>
    </location>
</feature>
<keyword evidence="1" id="KW-0175">Coiled coil</keyword>
<name>A0A9P1E3V1_CUSEU</name>
<dbReference type="AlphaFoldDB" id="A0A9P1E3V1"/>
<comment type="caution">
    <text evidence="3">The sequence shown here is derived from an EMBL/GenBank/DDBJ whole genome shotgun (WGS) entry which is preliminary data.</text>
</comment>
<evidence type="ECO:0000256" key="1">
    <source>
        <dbReference type="SAM" id="Coils"/>
    </source>
</evidence>
<evidence type="ECO:0000313" key="4">
    <source>
        <dbReference type="Proteomes" id="UP001152484"/>
    </source>
</evidence>
<accession>A0A9P1E3V1</accession>
<evidence type="ECO:0000313" key="3">
    <source>
        <dbReference type="EMBL" id="CAH9077089.1"/>
    </source>
</evidence>
<feature type="region of interest" description="Disordered" evidence="2">
    <location>
        <begin position="350"/>
        <end position="392"/>
    </location>
</feature>
<dbReference type="EMBL" id="CAMAPE010000010">
    <property type="protein sequence ID" value="CAH9077089.1"/>
    <property type="molecule type" value="Genomic_DNA"/>
</dbReference>
<reference evidence="3" key="1">
    <citation type="submission" date="2022-07" db="EMBL/GenBank/DDBJ databases">
        <authorList>
            <person name="Macas J."/>
            <person name="Novak P."/>
            <person name="Neumann P."/>
        </authorList>
    </citation>
    <scope>NUCLEOTIDE SEQUENCE</scope>
</reference>
<protein>
    <submittedName>
        <fullName evidence="3">Uncharacterized protein</fullName>
    </submittedName>
</protein>
<organism evidence="3 4">
    <name type="scientific">Cuscuta europaea</name>
    <name type="common">European dodder</name>
    <dbReference type="NCBI Taxonomy" id="41803"/>
    <lineage>
        <taxon>Eukaryota</taxon>
        <taxon>Viridiplantae</taxon>
        <taxon>Streptophyta</taxon>
        <taxon>Embryophyta</taxon>
        <taxon>Tracheophyta</taxon>
        <taxon>Spermatophyta</taxon>
        <taxon>Magnoliopsida</taxon>
        <taxon>eudicotyledons</taxon>
        <taxon>Gunneridae</taxon>
        <taxon>Pentapetalae</taxon>
        <taxon>asterids</taxon>
        <taxon>lamiids</taxon>
        <taxon>Solanales</taxon>
        <taxon>Convolvulaceae</taxon>
        <taxon>Cuscuteae</taxon>
        <taxon>Cuscuta</taxon>
        <taxon>Cuscuta subgen. Cuscuta</taxon>
    </lineage>
</organism>
<sequence length="392" mass="43125">MDANALFALNKKKGKAQAKKKDPSGQQPVDAFFQKEMTEPSAVAVVADVAGGHEEEEDGKGVEPPVKKQKVVGDVAEKAALMVIIEDRSSAEPPAAIVLTAPSNDPSGEFPRETLQVPLVKGTAVMYGTIEPKAFLGSITSDLDRKALGTYDDEALENKILRSSLIACIALGEQARRLEEWRLQKAHNDEKLKKLIHANSDAIKQMAQLEEDLRQAKAETERDRAVRAEAERIHTEATKKNVEEAERARAEAVSAAERSAVESFVAEGWTAEERKAWLSLMVGRSVDAWVEGPDKDWLAERGDTYYQGSEFFTQHLIYRRLVHHFNVSLDQFDPVVYGLPPLQPDVRIPLPSGEERPVIDDSVMMGRDDDEVTGDDATSKPAEGAIDEAVTS</sequence>
<keyword evidence="4" id="KW-1185">Reference proteome</keyword>